<keyword evidence="2" id="KW-1185">Reference proteome</keyword>
<organism evidence="1 2">
    <name type="scientific">Scomber scombrus</name>
    <name type="common">Atlantic mackerel</name>
    <name type="synonym">Scomber vernalis</name>
    <dbReference type="NCBI Taxonomy" id="13677"/>
    <lineage>
        <taxon>Eukaryota</taxon>
        <taxon>Metazoa</taxon>
        <taxon>Chordata</taxon>
        <taxon>Craniata</taxon>
        <taxon>Vertebrata</taxon>
        <taxon>Euteleostomi</taxon>
        <taxon>Actinopterygii</taxon>
        <taxon>Neopterygii</taxon>
        <taxon>Teleostei</taxon>
        <taxon>Neoteleostei</taxon>
        <taxon>Acanthomorphata</taxon>
        <taxon>Pelagiaria</taxon>
        <taxon>Scombriformes</taxon>
        <taxon>Scombridae</taxon>
        <taxon>Scomber</taxon>
    </lineage>
</organism>
<evidence type="ECO:0000313" key="1">
    <source>
        <dbReference type="EMBL" id="CAK6962329.1"/>
    </source>
</evidence>
<comment type="caution">
    <text evidence="1">The sequence shown here is derived from an EMBL/GenBank/DDBJ whole genome shotgun (WGS) entry which is preliminary data.</text>
</comment>
<dbReference type="Proteomes" id="UP001314229">
    <property type="component" value="Unassembled WGS sequence"/>
</dbReference>
<accession>A0AAV1NW22</accession>
<proteinExistence type="predicted"/>
<dbReference type="AlphaFoldDB" id="A0AAV1NW22"/>
<gene>
    <name evidence="1" type="ORF">FSCOSCO3_A001182</name>
</gene>
<protein>
    <recommendedName>
        <fullName evidence="3">Secreted protein</fullName>
    </recommendedName>
</protein>
<name>A0AAV1NW22_SCOSC</name>
<dbReference type="EMBL" id="CAWUFR010000057">
    <property type="protein sequence ID" value="CAK6962329.1"/>
    <property type="molecule type" value="Genomic_DNA"/>
</dbReference>
<evidence type="ECO:0000313" key="2">
    <source>
        <dbReference type="Proteomes" id="UP001314229"/>
    </source>
</evidence>
<reference evidence="1 2" key="1">
    <citation type="submission" date="2024-01" db="EMBL/GenBank/DDBJ databases">
        <authorList>
            <person name="Alioto T."/>
            <person name="Alioto T."/>
            <person name="Gomez Garrido J."/>
        </authorList>
    </citation>
    <scope>NUCLEOTIDE SEQUENCE [LARGE SCALE GENOMIC DNA]</scope>
</reference>
<evidence type="ECO:0008006" key="3">
    <source>
        <dbReference type="Google" id="ProtNLM"/>
    </source>
</evidence>
<sequence length="76" mass="8493">MAPRKVWTGVTPTSALPLAAALAESTELASYWMSHLSVSFNSLKHPRHYSARRGKRRADYTVQSGLLQDSGYQNRD</sequence>